<keyword evidence="2" id="KW-0808">Transferase</keyword>
<sequence>MITVFQVQDDKQQQDAYHVRFQVFVHEQNVPEEMEMDEYDETGYHFTAYDDHLPVGAGRLRFVDNVGKAERVCVLSSYRSTGTGRAIMEKMEQTAKNNGASGMKLNAQISAADFYKKLGYTVTSGEFYDAGMPHVEMKKTWT</sequence>
<accession>A0A1I4IK14</accession>
<dbReference type="SUPFAM" id="SSF55729">
    <property type="entry name" value="Acyl-CoA N-acyltransferases (Nat)"/>
    <property type="match status" value="1"/>
</dbReference>
<gene>
    <name evidence="2" type="ORF">SAMN04488054_10294</name>
</gene>
<organism evidence="2 3">
    <name type="scientific">Salibacterium qingdaonense</name>
    <dbReference type="NCBI Taxonomy" id="266892"/>
    <lineage>
        <taxon>Bacteria</taxon>
        <taxon>Bacillati</taxon>
        <taxon>Bacillota</taxon>
        <taxon>Bacilli</taxon>
        <taxon>Bacillales</taxon>
        <taxon>Bacillaceae</taxon>
    </lineage>
</organism>
<dbReference type="Gene3D" id="3.40.630.30">
    <property type="match status" value="1"/>
</dbReference>
<evidence type="ECO:0000313" key="2">
    <source>
        <dbReference type="EMBL" id="SFL54712.1"/>
    </source>
</evidence>
<name>A0A1I4IK14_9BACI</name>
<dbReference type="Pfam" id="PF13673">
    <property type="entry name" value="Acetyltransf_10"/>
    <property type="match status" value="1"/>
</dbReference>
<dbReference type="OrthoDB" id="9796171at2"/>
<proteinExistence type="predicted"/>
<dbReference type="STRING" id="266892.SAMN04488054_10294"/>
<feature type="domain" description="N-acetyltransferase" evidence="1">
    <location>
        <begin position="2"/>
        <end position="142"/>
    </location>
</feature>
<dbReference type="CDD" id="cd04301">
    <property type="entry name" value="NAT_SF"/>
    <property type="match status" value="1"/>
</dbReference>
<dbReference type="Proteomes" id="UP000199668">
    <property type="component" value="Unassembled WGS sequence"/>
</dbReference>
<dbReference type="AlphaFoldDB" id="A0A1I4IK14"/>
<dbReference type="PANTHER" id="PTHR13355">
    <property type="entry name" value="GLUCOSAMINE 6-PHOSPHATE N-ACETYLTRANSFERASE"/>
    <property type="match status" value="1"/>
</dbReference>
<reference evidence="2 3" key="1">
    <citation type="submission" date="2016-10" db="EMBL/GenBank/DDBJ databases">
        <authorList>
            <person name="de Groot N.N."/>
        </authorList>
    </citation>
    <scope>NUCLEOTIDE SEQUENCE [LARGE SCALE GENOMIC DNA]</scope>
    <source>
        <strain evidence="2 3">CGMCC 1.6134</strain>
    </source>
</reference>
<dbReference type="PROSITE" id="PS51186">
    <property type="entry name" value="GNAT"/>
    <property type="match status" value="1"/>
</dbReference>
<dbReference type="InterPro" id="IPR039143">
    <property type="entry name" value="GNPNAT1-like"/>
</dbReference>
<keyword evidence="3" id="KW-1185">Reference proteome</keyword>
<dbReference type="RefSeq" id="WP_090925374.1">
    <property type="nucleotide sequence ID" value="NZ_FOTY01000002.1"/>
</dbReference>
<dbReference type="EMBL" id="FOTY01000002">
    <property type="protein sequence ID" value="SFL54712.1"/>
    <property type="molecule type" value="Genomic_DNA"/>
</dbReference>
<protein>
    <submittedName>
        <fullName evidence="2">Predicted N-acyltransferase, GNAT family</fullName>
    </submittedName>
</protein>
<dbReference type="GO" id="GO:0004343">
    <property type="term" value="F:glucosamine 6-phosphate N-acetyltransferase activity"/>
    <property type="evidence" value="ECO:0007669"/>
    <property type="project" value="TreeGrafter"/>
</dbReference>
<dbReference type="InterPro" id="IPR016181">
    <property type="entry name" value="Acyl_CoA_acyltransferase"/>
</dbReference>
<dbReference type="PANTHER" id="PTHR13355:SF11">
    <property type="entry name" value="GLUCOSAMINE 6-PHOSPHATE N-ACETYLTRANSFERASE"/>
    <property type="match status" value="1"/>
</dbReference>
<evidence type="ECO:0000259" key="1">
    <source>
        <dbReference type="PROSITE" id="PS51186"/>
    </source>
</evidence>
<evidence type="ECO:0000313" key="3">
    <source>
        <dbReference type="Proteomes" id="UP000199668"/>
    </source>
</evidence>
<dbReference type="InterPro" id="IPR000182">
    <property type="entry name" value="GNAT_dom"/>
</dbReference>
<keyword evidence="2" id="KW-0012">Acyltransferase</keyword>